<sequence length="52" mass="6021">MKKKKISTHYLEQFLSWLMEAMHPDLAQFEGLNLANRASVRQLVNGYLNTAL</sequence>
<accession>A0ABS1BRA2</accession>
<evidence type="ECO:0000313" key="1">
    <source>
        <dbReference type="EMBL" id="MBK0395806.1"/>
    </source>
</evidence>
<evidence type="ECO:0000313" key="2">
    <source>
        <dbReference type="Proteomes" id="UP000614058"/>
    </source>
</evidence>
<protein>
    <submittedName>
        <fullName evidence="1">Uncharacterized protein</fullName>
    </submittedName>
</protein>
<keyword evidence="2" id="KW-1185">Reference proteome</keyword>
<gene>
    <name evidence="1" type="ORF">JDW22_04220</name>
</gene>
<comment type="caution">
    <text evidence="1">The sequence shown here is derived from an EMBL/GenBank/DDBJ whole genome shotgun (WGS) entry which is preliminary data.</text>
</comment>
<dbReference type="EMBL" id="JAEHNZ010000001">
    <property type="protein sequence ID" value="MBK0395806.1"/>
    <property type="molecule type" value="Genomic_DNA"/>
</dbReference>
<dbReference type="RefSeq" id="WP_200521836.1">
    <property type="nucleotide sequence ID" value="NZ_JAEHNZ010000001.1"/>
</dbReference>
<dbReference type="Proteomes" id="UP000614058">
    <property type="component" value="Unassembled WGS sequence"/>
</dbReference>
<proteinExistence type="predicted"/>
<name>A0ABS1BRA2_9NEIS</name>
<organism evidence="1 2">
    <name type="scientific">Kingella bonacorsii</name>
    <dbReference type="NCBI Taxonomy" id="2796361"/>
    <lineage>
        <taxon>Bacteria</taxon>
        <taxon>Pseudomonadati</taxon>
        <taxon>Pseudomonadota</taxon>
        <taxon>Betaproteobacteria</taxon>
        <taxon>Neisseriales</taxon>
        <taxon>Neisseriaceae</taxon>
        <taxon>Kingella</taxon>
    </lineage>
</organism>
<reference evidence="1 2" key="1">
    <citation type="journal article" date="2021" name="Pathogens">
        <title>Isolation and Characterization of Kingella bonacorsii sp. nov., A Novel Kingella Species Detected in a Stable Periodontitis Subject.</title>
        <authorList>
            <person name="Antezack A."/>
            <person name="Boxberger M."/>
            <person name="Rolland C."/>
            <person name="Monnet-Corti V."/>
            <person name="La Scola B."/>
        </authorList>
    </citation>
    <scope>NUCLEOTIDE SEQUENCE [LARGE SCALE GENOMIC DNA]</scope>
    <source>
        <strain evidence="1 2">Marseille-Q4569</strain>
    </source>
</reference>